<name>A0A919VRN0_9ACTN</name>
<feature type="transmembrane region" description="Helical" evidence="6">
    <location>
        <begin position="79"/>
        <end position="98"/>
    </location>
</feature>
<feature type="transmembrane region" description="Helical" evidence="6">
    <location>
        <begin position="40"/>
        <end position="59"/>
    </location>
</feature>
<feature type="transmembrane region" description="Helical" evidence="6">
    <location>
        <begin position="388"/>
        <end position="406"/>
    </location>
</feature>
<protein>
    <submittedName>
        <fullName evidence="8">MFS transporter</fullName>
    </submittedName>
</protein>
<feature type="transmembrane region" description="Helical" evidence="6">
    <location>
        <begin position="269"/>
        <end position="292"/>
    </location>
</feature>
<dbReference type="GO" id="GO:0022857">
    <property type="term" value="F:transmembrane transporter activity"/>
    <property type="evidence" value="ECO:0007669"/>
    <property type="project" value="InterPro"/>
</dbReference>
<evidence type="ECO:0000256" key="3">
    <source>
        <dbReference type="ARBA" id="ARBA00022692"/>
    </source>
</evidence>
<evidence type="ECO:0000313" key="8">
    <source>
        <dbReference type="EMBL" id="GIM73045.1"/>
    </source>
</evidence>
<reference evidence="8" key="1">
    <citation type="submission" date="2021-03" db="EMBL/GenBank/DDBJ databases">
        <title>Whole genome shotgun sequence of Actinoplanes consettensis NBRC 14913.</title>
        <authorList>
            <person name="Komaki H."/>
            <person name="Tamura T."/>
        </authorList>
    </citation>
    <scope>NUCLEOTIDE SEQUENCE</scope>
    <source>
        <strain evidence="8">NBRC 14913</strain>
    </source>
</reference>
<evidence type="ECO:0000313" key="9">
    <source>
        <dbReference type="Proteomes" id="UP000680865"/>
    </source>
</evidence>
<dbReference type="GO" id="GO:0005886">
    <property type="term" value="C:plasma membrane"/>
    <property type="evidence" value="ECO:0007669"/>
    <property type="project" value="UniProtKB-SubCell"/>
</dbReference>
<dbReference type="EMBL" id="BOQP01000016">
    <property type="protein sequence ID" value="GIM73045.1"/>
    <property type="molecule type" value="Genomic_DNA"/>
</dbReference>
<evidence type="ECO:0000256" key="5">
    <source>
        <dbReference type="ARBA" id="ARBA00023136"/>
    </source>
</evidence>
<dbReference type="CDD" id="cd17324">
    <property type="entry name" value="MFS_NepI_like"/>
    <property type="match status" value="1"/>
</dbReference>
<feature type="domain" description="Major facilitator superfamily (MFS) profile" evidence="7">
    <location>
        <begin position="39"/>
        <end position="410"/>
    </location>
</feature>
<keyword evidence="2" id="KW-1003">Cell membrane</keyword>
<evidence type="ECO:0000256" key="2">
    <source>
        <dbReference type="ARBA" id="ARBA00022475"/>
    </source>
</evidence>
<dbReference type="InterPro" id="IPR011701">
    <property type="entry name" value="MFS"/>
</dbReference>
<dbReference type="InterPro" id="IPR020846">
    <property type="entry name" value="MFS_dom"/>
</dbReference>
<dbReference type="PROSITE" id="PS50850">
    <property type="entry name" value="MFS"/>
    <property type="match status" value="1"/>
</dbReference>
<feature type="transmembrane region" description="Helical" evidence="6">
    <location>
        <begin position="235"/>
        <end position="257"/>
    </location>
</feature>
<dbReference type="Proteomes" id="UP000680865">
    <property type="component" value="Unassembled WGS sequence"/>
</dbReference>
<feature type="transmembrane region" description="Helical" evidence="6">
    <location>
        <begin position="105"/>
        <end position="128"/>
    </location>
</feature>
<feature type="transmembrane region" description="Helical" evidence="6">
    <location>
        <begin position="299"/>
        <end position="317"/>
    </location>
</feature>
<keyword evidence="4 6" id="KW-1133">Transmembrane helix</keyword>
<accession>A0A919VRN0</accession>
<dbReference type="InterPro" id="IPR036259">
    <property type="entry name" value="MFS_trans_sf"/>
</dbReference>
<dbReference type="InterPro" id="IPR050189">
    <property type="entry name" value="MFS_Efflux_Transporters"/>
</dbReference>
<comment type="caution">
    <text evidence="8">The sequence shown here is derived from an EMBL/GenBank/DDBJ whole genome shotgun (WGS) entry which is preliminary data.</text>
</comment>
<sequence length="419" mass="43242">MAEPPRSWRLAQQMRYKSVSTTHLDAPPALSAERLPLPSLLALFTAGLITTLTEALPAGVLPRMSQALGVSESVAGQTVTIYAVGTLLTAVPVALATATWPRRHLLLAALAGFVIANLVTAVSLSFAVTMAARFVAGAASGVVWSLLGGYAARLVGPALQGRAMAFAFAGTPVALSLGVPIGSYLGEAVGWQLTFGFASALTGLLIVWTAWKLPNLPGRKAEDRIPLHRILRLRGIRTVLAVTGAFVLAHTVLYTYIAPILAGAGLPDHVQWILLDFGIASIISIWLTGVFVDRHHRRLVVVSTGLFAAASVVLAVAGSSVVAGYITVAAWGLAFGGAATLLQSALMRAAGEHADVAQSSMVTTWNLGIGLGGLVGGALLAGFGPSSLVIAAVVLTVPTVLVVVLARQHAFPGRQQAGS</sequence>
<dbReference type="PANTHER" id="PTHR43124">
    <property type="entry name" value="PURINE EFFLUX PUMP PBUE"/>
    <property type="match status" value="1"/>
</dbReference>
<gene>
    <name evidence="8" type="ORF">Aco04nite_33350</name>
</gene>
<proteinExistence type="predicted"/>
<dbReference type="Pfam" id="PF07690">
    <property type="entry name" value="MFS_1"/>
    <property type="match status" value="1"/>
</dbReference>
<comment type="subcellular location">
    <subcellularLocation>
        <location evidence="1">Cell membrane</location>
        <topology evidence="1">Multi-pass membrane protein</topology>
    </subcellularLocation>
</comment>
<dbReference type="AlphaFoldDB" id="A0A919VRN0"/>
<feature type="transmembrane region" description="Helical" evidence="6">
    <location>
        <begin position="164"/>
        <end position="185"/>
    </location>
</feature>
<evidence type="ECO:0000256" key="4">
    <source>
        <dbReference type="ARBA" id="ARBA00022989"/>
    </source>
</evidence>
<dbReference type="PANTHER" id="PTHR43124:SF3">
    <property type="entry name" value="CHLORAMPHENICOL EFFLUX PUMP RV0191"/>
    <property type="match status" value="1"/>
</dbReference>
<organism evidence="8 9">
    <name type="scientific">Winogradskya consettensis</name>
    <dbReference type="NCBI Taxonomy" id="113560"/>
    <lineage>
        <taxon>Bacteria</taxon>
        <taxon>Bacillati</taxon>
        <taxon>Actinomycetota</taxon>
        <taxon>Actinomycetes</taxon>
        <taxon>Micromonosporales</taxon>
        <taxon>Micromonosporaceae</taxon>
        <taxon>Winogradskya</taxon>
    </lineage>
</organism>
<dbReference type="RefSeq" id="WP_212998116.1">
    <property type="nucleotide sequence ID" value="NZ_BAAATW010000007.1"/>
</dbReference>
<feature type="transmembrane region" description="Helical" evidence="6">
    <location>
        <begin position="363"/>
        <end position="382"/>
    </location>
</feature>
<dbReference type="SUPFAM" id="SSF103473">
    <property type="entry name" value="MFS general substrate transporter"/>
    <property type="match status" value="1"/>
</dbReference>
<keyword evidence="5 6" id="KW-0472">Membrane</keyword>
<feature type="transmembrane region" description="Helical" evidence="6">
    <location>
        <begin position="191"/>
        <end position="214"/>
    </location>
</feature>
<feature type="transmembrane region" description="Helical" evidence="6">
    <location>
        <begin position="323"/>
        <end position="342"/>
    </location>
</feature>
<evidence type="ECO:0000259" key="7">
    <source>
        <dbReference type="PROSITE" id="PS50850"/>
    </source>
</evidence>
<keyword evidence="9" id="KW-1185">Reference proteome</keyword>
<evidence type="ECO:0000256" key="1">
    <source>
        <dbReference type="ARBA" id="ARBA00004651"/>
    </source>
</evidence>
<keyword evidence="3 6" id="KW-0812">Transmembrane</keyword>
<feature type="transmembrane region" description="Helical" evidence="6">
    <location>
        <begin position="134"/>
        <end position="152"/>
    </location>
</feature>
<dbReference type="Gene3D" id="1.20.1250.20">
    <property type="entry name" value="MFS general substrate transporter like domains"/>
    <property type="match status" value="1"/>
</dbReference>
<evidence type="ECO:0000256" key="6">
    <source>
        <dbReference type="SAM" id="Phobius"/>
    </source>
</evidence>